<reference evidence="15 16" key="1">
    <citation type="submission" date="2018-03" db="EMBL/GenBank/DDBJ databases">
        <title>Genomic Encyclopedia of Archaeal and Bacterial Type Strains, Phase II (KMG-II): from individual species to whole genera.</title>
        <authorList>
            <person name="Goeker M."/>
        </authorList>
    </citation>
    <scope>NUCLEOTIDE SEQUENCE [LARGE SCALE GENOMIC DNA]</scope>
    <source>
        <strain evidence="15 16">DSM 45601</strain>
    </source>
</reference>
<dbReference type="CDD" id="cd06187">
    <property type="entry name" value="O2ase_reductase_like"/>
    <property type="match status" value="1"/>
</dbReference>
<dbReference type="Pfam" id="PF00970">
    <property type="entry name" value="FAD_binding_6"/>
    <property type="match status" value="1"/>
</dbReference>
<keyword evidence="5" id="KW-0001">2Fe-2S</keyword>
<dbReference type="PANTHER" id="PTHR47354">
    <property type="entry name" value="NADH OXIDOREDUCTASE HCR"/>
    <property type="match status" value="1"/>
</dbReference>
<dbReference type="InterPro" id="IPR000971">
    <property type="entry name" value="Globin"/>
</dbReference>
<keyword evidence="16" id="KW-1185">Reference proteome</keyword>
<comment type="cofactor">
    <cofactor evidence="1">
        <name>heme b</name>
        <dbReference type="ChEBI" id="CHEBI:60344"/>
    </cofactor>
</comment>
<feature type="compositionally biased region" description="Basic and acidic residues" evidence="12">
    <location>
        <begin position="358"/>
        <end position="368"/>
    </location>
</feature>
<comment type="catalytic activity">
    <reaction evidence="9">
        <text>2 nitric oxide + NADH + 2 O2 = 2 nitrate + NAD(+) + H(+)</text>
        <dbReference type="Rhea" id="RHEA:19469"/>
        <dbReference type="ChEBI" id="CHEBI:15378"/>
        <dbReference type="ChEBI" id="CHEBI:15379"/>
        <dbReference type="ChEBI" id="CHEBI:16480"/>
        <dbReference type="ChEBI" id="CHEBI:17632"/>
        <dbReference type="ChEBI" id="CHEBI:57540"/>
        <dbReference type="ChEBI" id="CHEBI:57945"/>
        <dbReference type="EC" id="1.14.12.17"/>
    </reaction>
</comment>
<dbReference type="InterPro" id="IPR008333">
    <property type="entry name" value="Cbr1-like_FAD-bd_dom"/>
</dbReference>
<dbReference type="RefSeq" id="WP_106243062.1">
    <property type="nucleotide sequence ID" value="NZ_PVZC01000002.1"/>
</dbReference>
<dbReference type="OrthoDB" id="3213438at2"/>
<keyword evidence="11" id="KW-0561">Oxygen transport</keyword>
<evidence type="ECO:0000256" key="4">
    <source>
        <dbReference type="ARBA" id="ARBA00012229"/>
    </source>
</evidence>
<evidence type="ECO:0000313" key="15">
    <source>
        <dbReference type="EMBL" id="PRY00880.1"/>
    </source>
</evidence>
<comment type="similarity">
    <text evidence="11">Belongs to the globin family.</text>
</comment>
<dbReference type="Pfam" id="PF00042">
    <property type="entry name" value="Globin"/>
    <property type="match status" value="1"/>
</dbReference>
<dbReference type="InterPro" id="IPR001433">
    <property type="entry name" value="OxRdtase_FAD/NAD-bd"/>
</dbReference>
<dbReference type="PROSITE" id="PS01033">
    <property type="entry name" value="GLOBIN"/>
    <property type="match status" value="1"/>
</dbReference>
<keyword evidence="11" id="KW-0479">Metal-binding</keyword>
<evidence type="ECO:0000313" key="16">
    <source>
        <dbReference type="Proteomes" id="UP000237846"/>
    </source>
</evidence>
<evidence type="ECO:0000256" key="7">
    <source>
        <dbReference type="ARBA" id="ARBA00023014"/>
    </source>
</evidence>
<comment type="similarity">
    <text evidence="3">In the C-terminal section; belongs to the flavoprotein pyridine nucleotide cytochrome reductase family.</text>
</comment>
<protein>
    <recommendedName>
        <fullName evidence="4">nitric oxide dioxygenase</fullName>
        <ecNumber evidence="4">1.14.12.17</ecNumber>
    </recommendedName>
</protein>
<dbReference type="CDD" id="cd19753">
    <property type="entry name" value="Mb-like_oxidoreductase"/>
    <property type="match status" value="1"/>
</dbReference>
<evidence type="ECO:0000259" key="14">
    <source>
        <dbReference type="PROSITE" id="PS51384"/>
    </source>
</evidence>
<dbReference type="PROSITE" id="PS51384">
    <property type="entry name" value="FAD_FR"/>
    <property type="match status" value="1"/>
</dbReference>
<evidence type="ECO:0000256" key="12">
    <source>
        <dbReference type="SAM" id="MobiDB-lite"/>
    </source>
</evidence>
<evidence type="ECO:0000256" key="2">
    <source>
        <dbReference type="ARBA" id="ARBA00001974"/>
    </source>
</evidence>
<evidence type="ECO:0000256" key="8">
    <source>
        <dbReference type="ARBA" id="ARBA00023027"/>
    </source>
</evidence>
<dbReference type="InterPro" id="IPR017927">
    <property type="entry name" value="FAD-bd_FR_type"/>
</dbReference>
<dbReference type="GO" id="GO:0019825">
    <property type="term" value="F:oxygen binding"/>
    <property type="evidence" value="ECO:0007669"/>
    <property type="project" value="InterPro"/>
</dbReference>
<evidence type="ECO:0000256" key="11">
    <source>
        <dbReference type="RuleBase" id="RU000356"/>
    </source>
</evidence>
<dbReference type="GO" id="GO:0005344">
    <property type="term" value="F:oxygen carrier activity"/>
    <property type="evidence" value="ECO:0007669"/>
    <property type="project" value="UniProtKB-KW"/>
</dbReference>
<dbReference type="SUPFAM" id="SSF52343">
    <property type="entry name" value="Ferredoxin reductase-like, C-terminal NADP-linked domain"/>
    <property type="match status" value="1"/>
</dbReference>
<keyword evidence="7" id="KW-0411">Iron-sulfur</keyword>
<evidence type="ECO:0000256" key="5">
    <source>
        <dbReference type="ARBA" id="ARBA00022714"/>
    </source>
</evidence>
<gene>
    <name evidence="15" type="ORF">CLV72_102512</name>
</gene>
<dbReference type="GO" id="GO:0008941">
    <property type="term" value="F:nitric oxide dioxygenase NAD(P)H activity"/>
    <property type="evidence" value="ECO:0007669"/>
    <property type="project" value="UniProtKB-EC"/>
</dbReference>
<dbReference type="InterPro" id="IPR012292">
    <property type="entry name" value="Globin/Proto"/>
</dbReference>
<dbReference type="GO" id="GO:0020037">
    <property type="term" value="F:heme binding"/>
    <property type="evidence" value="ECO:0007669"/>
    <property type="project" value="InterPro"/>
</dbReference>
<name>A0A2T0QAP3_9ACTN</name>
<keyword evidence="11" id="KW-0813">Transport</keyword>
<dbReference type="Proteomes" id="UP000237846">
    <property type="component" value="Unassembled WGS sequence"/>
</dbReference>
<evidence type="ECO:0000256" key="6">
    <source>
        <dbReference type="ARBA" id="ARBA00022857"/>
    </source>
</evidence>
<dbReference type="GO" id="GO:0051537">
    <property type="term" value="F:2 iron, 2 sulfur cluster binding"/>
    <property type="evidence" value="ECO:0007669"/>
    <property type="project" value="UniProtKB-KW"/>
</dbReference>
<feature type="region of interest" description="Disordered" evidence="12">
    <location>
        <begin position="358"/>
        <end position="379"/>
    </location>
</feature>
<feature type="domain" description="FAD-binding FR-type" evidence="14">
    <location>
        <begin position="138"/>
        <end position="238"/>
    </location>
</feature>
<dbReference type="InterPro" id="IPR017938">
    <property type="entry name" value="Riboflavin_synthase-like_b-brl"/>
</dbReference>
<dbReference type="InterPro" id="IPR050415">
    <property type="entry name" value="MRET"/>
</dbReference>
<sequence length="379" mass="41153">MDVARLKDSWRAVAAHGDQVPLFFYSSLFLSHPETRELFPTGMAGQRDRLVSALGRIVSQVDQVDELLPFLQGLGKDHRRFAVVAEHYPAVGAALLDTLAHFLGPAWTDELASDWTAAYGLVAKVMTEAADEAAKVCPPWWDAEIISHERRGMDVAVFTVRPNYQLDFRPGQSVAAESNLRPKLWRYLTPANAPRADGTIDFHVRQVDGGIVSPVLVHGVRPGDFLRLGSPVGERLTLSGEADAVLIAGGTGIAPFRAIIEQVAAEHTAGGTRKVHLFAGAALSFYLYDLDGLRKLGEEHPWLTVVPCVSQGPAPADARTGDAVDVALRHSTWADQDFYVCGSPQMVAGTVRRLREEGVPDDRVRTEEFGSDTPIGGTS</sequence>
<feature type="domain" description="Globin" evidence="13">
    <location>
        <begin position="1"/>
        <end position="131"/>
    </location>
</feature>
<evidence type="ECO:0000256" key="1">
    <source>
        <dbReference type="ARBA" id="ARBA00001970"/>
    </source>
</evidence>
<keyword evidence="8" id="KW-0520">NAD</keyword>
<evidence type="ECO:0000256" key="3">
    <source>
        <dbReference type="ARBA" id="ARBA00006401"/>
    </source>
</evidence>
<dbReference type="AlphaFoldDB" id="A0A2T0QAP3"/>
<dbReference type="InterPro" id="IPR009050">
    <property type="entry name" value="Globin-like_sf"/>
</dbReference>
<dbReference type="Pfam" id="PF00175">
    <property type="entry name" value="NAD_binding_1"/>
    <property type="match status" value="1"/>
</dbReference>
<comment type="catalytic activity">
    <reaction evidence="10">
        <text>2 nitric oxide + NADPH + 2 O2 = 2 nitrate + NADP(+) + H(+)</text>
        <dbReference type="Rhea" id="RHEA:19465"/>
        <dbReference type="ChEBI" id="CHEBI:15378"/>
        <dbReference type="ChEBI" id="CHEBI:15379"/>
        <dbReference type="ChEBI" id="CHEBI:16480"/>
        <dbReference type="ChEBI" id="CHEBI:17632"/>
        <dbReference type="ChEBI" id="CHEBI:57783"/>
        <dbReference type="ChEBI" id="CHEBI:58349"/>
        <dbReference type="EC" id="1.14.12.17"/>
    </reaction>
</comment>
<dbReference type="Gene3D" id="1.10.490.10">
    <property type="entry name" value="Globins"/>
    <property type="match status" value="1"/>
</dbReference>
<accession>A0A2T0QAP3</accession>
<dbReference type="Gene3D" id="3.40.50.80">
    <property type="entry name" value="Nucleotide-binding domain of ferredoxin-NADP reductase (FNR) module"/>
    <property type="match status" value="1"/>
</dbReference>
<keyword evidence="11" id="KW-0408">Iron</keyword>
<evidence type="ECO:0000259" key="13">
    <source>
        <dbReference type="PROSITE" id="PS01033"/>
    </source>
</evidence>
<keyword evidence="6" id="KW-0521">NADP</keyword>
<comment type="caution">
    <text evidence="15">The sequence shown here is derived from an EMBL/GenBank/DDBJ whole genome shotgun (WGS) entry which is preliminary data.</text>
</comment>
<dbReference type="Gene3D" id="2.40.30.10">
    <property type="entry name" value="Translation factors"/>
    <property type="match status" value="1"/>
</dbReference>
<evidence type="ECO:0000256" key="9">
    <source>
        <dbReference type="ARBA" id="ARBA00048649"/>
    </source>
</evidence>
<organism evidence="15 16">
    <name type="scientific">Allonocardiopsis opalescens</name>
    <dbReference type="NCBI Taxonomy" id="1144618"/>
    <lineage>
        <taxon>Bacteria</taxon>
        <taxon>Bacillati</taxon>
        <taxon>Actinomycetota</taxon>
        <taxon>Actinomycetes</taxon>
        <taxon>Streptosporangiales</taxon>
        <taxon>Allonocardiopsis</taxon>
    </lineage>
</organism>
<dbReference type="SUPFAM" id="SSF63380">
    <property type="entry name" value="Riboflavin synthase domain-like"/>
    <property type="match status" value="1"/>
</dbReference>
<dbReference type="PANTHER" id="PTHR47354:SF5">
    <property type="entry name" value="PROTEIN RFBI"/>
    <property type="match status" value="1"/>
</dbReference>
<comment type="cofactor">
    <cofactor evidence="2">
        <name>FAD</name>
        <dbReference type="ChEBI" id="CHEBI:57692"/>
    </cofactor>
</comment>
<dbReference type="EC" id="1.14.12.17" evidence="4"/>
<evidence type="ECO:0000256" key="10">
    <source>
        <dbReference type="ARBA" id="ARBA00049433"/>
    </source>
</evidence>
<dbReference type="SUPFAM" id="SSF46458">
    <property type="entry name" value="Globin-like"/>
    <property type="match status" value="1"/>
</dbReference>
<dbReference type="InterPro" id="IPR039261">
    <property type="entry name" value="FNR_nucleotide-bd"/>
</dbReference>
<dbReference type="PRINTS" id="PR00410">
    <property type="entry name" value="PHEHYDRXLASE"/>
</dbReference>
<keyword evidence="11" id="KW-0349">Heme</keyword>
<dbReference type="EMBL" id="PVZC01000002">
    <property type="protein sequence ID" value="PRY00880.1"/>
    <property type="molecule type" value="Genomic_DNA"/>
</dbReference>
<proteinExistence type="inferred from homology"/>